<dbReference type="InterPro" id="IPR047817">
    <property type="entry name" value="ABC2_TM_bact-type"/>
</dbReference>
<gene>
    <name evidence="10" type="ordered locus">FraEuI1c_6090</name>
</gene>
<dbReference type="InParanoid" id="E3J110"/>
<dbReference type="PANTHER" id="PTHR30413">
    <property type="entry name" value="INNER MEMBRANE TRANSPORT PERMEASE"/>
    <property type="match status" value="1"/>
</dbReference>
<dbReference type="GO" id="GO:0140359">
    <property type="term" value="F:ABC-type transporter activity"/>
    <property type="evidence" value="ECO:0007669"/>
    <property type="project" value="InterPro"/>
</dbReference>
<dbReference type="FunCoup" id="E3J110">
    <property type="interactions" value="54"/>
</dbReference>
<dbReference type="Pfam" id="PF01061">
    <property type="entry name" value="ABC2_membrane"/>
    <property type="match status" value="1"/>
</dbReference>
<reference evidence="10 11" key="1">
    <citation type="submission" date="2010-10" db="EMBL/GenBank/DDBJ databases">
        <title>Complete sequence of Frankia sp. EuI1c.</title>
        <authorList>
            <consortium name="US DOE Joint Genome Institute"/>
            <person name="Lucas S."/>
            <person name="Copeland A."/>
            <person name="Lapidus A."/>
            <person name="Cheng J.-F."/>
            <person name="Bruce D."/>
            <person name="Goodwin L."/>
            <person name="Pitluck S."/>
            <person name="Chertkov O."/>
            <person name="Detter J.C."/>
            <person name="Han C."/>
            <person name="Tapia R."/>
            <person name="Land M."/>
            <person name="Hauser L."/>
            <person name="Jeffries C."/>
            <person name="Kyrpides N."/>
            <person name="Ivanova N."/>
            <person name="Mikhailova N."/>
            <person name="Beauchemin N."/>
            <person name="Sen A."/>
            <person name="Sur S.A."/>
            <person name="Gtari M."/>
            <person name="Wall L."/>
            <person name="Tisa L."/>
            <person name="Woyke T."/>
        </authorList>
    </citation>
    <scope>NUCLEOTIDE SEQUENCE [LARGE SCALE GENOMIC DNA]</scope>
    <source>
        <strain evidence="11">DSM 45817 / CECT 9037 / EuI1c</strain>
    </source>
</reference>
<evidence type="ECO:0000256" key="7">
    <source>
        <dbReference type="ARBA" id="ARBA00023136"/>
    </source>
</evidence>
<feature type="transmembrane region" description="Helical" evidence="8">
    <location>
        <begin position="206"/>
        <end position="227"/>
    </location>
</feature>
<dbReference type="AlphaFoldDB" id="E3J110"/>
<feature type="transmembrane region" description="Helical" evidence="8">
    <location>
        <begin position="36"/>
        <end position="58"/>
    </location>
</feature>
<evidence type="ECO:0000256" key="4">
    <source>
        <dbReference type="ARBA" id="ARBA00022475"/>
    </source>
</evidence>
<dbReference type="eggNOG" id="COG1682">
    <property type="taxonomic scope" value="Bacteria"/>
</dbReference>
<evidence type="ECO:0000259" key="9">
    <source>
        <dbReference type="PROSITE" id="PS51012"/>
    </source>
</evidence>
<organism evidence="10 11">
    <name type="scientific">Pseudofrankia inefficax (strain DSM 45817 / CECT 9037 / DDB 130130 / EuI1c)</name>
    <name type="common">Frankia inefficax</name>
    <dbReference type="NCBI Taxonomy" id="298654"/>
    <lineage>
        <taxon>Bacteria</taxon>
        <taxon>Bacillati</taxon>
        <taxon>Actinomycetota</taxon>
        <taxon>Actinomycetes</taxon>
        <taxon>Frankiales</taxon>
        <taxon>Frankiaceae</taxon>
        <taxon>Pseudofrankia</taxon>
    </lineage>
</organism>
<keyword evidence="4 8" id="KW-1003">Cell membrane</keyword>
<dbReference type="PANTHER" id="PTHR30413:SF10">
    <property type="entry name" value="CAPSULE POLYSACCHARIDE EXPORT INNER-MEMBRANE PROTEIN CTRC"/>
    <property type="match status" value="1"/>
</dbReference>
<comment type="subcellular location">
    <subcellularLocation>
        <location evidence="1 8">Cell membrane</location>
        <topology evidence="1 8">Multi-pass membrane protein</topology>
    </subcellularLocation>
</comment>
<dbReference type="InterPro" id="IPR013525">
    <property type="entry name" value="ABC2_TM"/>
</dbReference>
<feature type="transmembrane region" description="Helical" evidence="8">
    <location>
        <begin position="175"/>
        <end position="194"/>
    </location>
</feature>
<sequence>MLARRSRAQSRVRWELLRNLIRKDLKVKYKGSTLGFAWSLANPLLLLVVYTFVFQVVFKSGVPRFGIYFLAGMLVWNAFAGSVASACGSVIGNANLVKKVRFPLPVLPLSAVGFAAVHFVLQLLVLFVVVLALGYPLLGGGLVLLIPAGAVALVFTTGMSMLVSALSVRFKDTPHLIEVALMAWVWANPMVYAFGLIQNRLHEYTWIYLLNPMAVVVATFQRAIYVNDVSITRADGTTSNVLADPGYLYYLKHLGIAGLISLAVLALGVWVFRKLQADFAEDL</sequence>
<evidence type="ECO:0000313" key="10">
    <source>
        <dbReference type="EMBL" id="ADP84074.1"/>
    </source>
</evidence>
<dbReference type="GO" id="GO:0015920">
    <property type="term" value="P:lipopolysaccharide transport"/>
    <property type="evidence" value="ECO:0007669"/>
    <property type="project" value="TreeGrafter"/>
</dbReference>
<keyword evidence="3 8" id="KW-0813">Transport</keyword>
<dbReference type="PROSITE" id="PS51012">
    <property type="entry name" value="ABC_TM2"/>
    <property type="match status" value="1"/>
</dbReference>
<name>E3J110_PSEI1</name>
<feature type="domain" description="ABC transmembrane type-2" evidence="9">
    <location>
        <begin position="34"/>
        <end position="275"/>
    </location>
</feature>
<dbReference type="EMBL" id="CP002299">
    <property type="protein sequence ID" value="ADP84074.1"/>
    <property type="molecule type" value="Genomic_DNA"/>
</dbReference>
<accession>E3J110</accession>
<evidence type="ECO:0000256" key="1">
    <source>
        <dbReference type="ARBA" id="ARBA00004651"/>
    </source>
</evidence>
<dbReference type="Proteomes" id="UP000002484">
    <property type="component" value="Chromosome"/>
</dbReference>
<feature type="transmembrane region" description="Helical" evidence="8">
    <location>
        <begin position="247"/>
        <end position="272"/>
    </location>
</feature>
<evidence type="ECO:0000256" key="2">
    <source>
        <dbReference type="ARBA" id="ARBA00007783"/>
    </source>
</evidence>
<comment type="similarity">
    <text evidence="2 8">Belongs to the ABC-2 integral membrane protein family.</text>
</comment>
<dbReference type="HOGENOM" id="CLU_060703_3_0_11"/>
<dbReference type="RefSeq" id="WP_013427192.1">
    <property type="nucleotide sequence ID" value="NC_014666.1"/>
</dbReference>
<protein>
    <recommendedName>
        <fullName evidence="8">Transport permease protein</fullName>
    </recommendedName>
</protein>
<feature type="transmembrane region" description="Helical" evidence="8">
    <location>
        <begin position="65"/>
        <end position="91"/>
    </location>
</feature>
<feature type="transmembrane region" description="Helical" evidence="8">
    <location>
        <begin position="111"/>
        <end position="135"/>
    </location>
</feature>
<dbReference type="GO" id="GO:0005886">
    <property type="term" value="C:plasma membrane"/>
    <property type="evidence" value="ECO:0007669"/>
    <property type="project" value="UniProtKB-SubCell"/>
</dbReference>
<evidence type="ECO:0000256" key="5">
    <source>
        <dbReference type="ARBA" id="ARBA00022692"/>
    </source>
</evidence>
<keyword evidence="7 8" id="KW-0472">Membrane</keyword>
<evidence type="ECO:0000256" key="6">
    <source>
        <dbReference type="ARBA" id="ARBA00022989"/>
    </source>
</evidence>
<dbReference type="KEGG" id="fri:FraEuI1c_6090"/>
<evidence type="ECO:0000313" key="11">
    <source>
        <dbReference type="Proteomes" id="UP000002484"/>
    </source>
</evidence>
<evidence type="ECO:0000256" key="3">
    <source>
        <dbReference type="ARBA" id="ARBA00022448"/>
    </source>
</evidence>
<keyword evidence="5 8" id="KW-0812">Transmembrane</keyword>
<evidence type="ECO:0000256" key="8">
    <source>
        <dbReference type="RuleBase" id="RU361157"/>
    </source>
</evidence>
<dbReference type="STRING" id="298654.FraEuI1c_6090"/>
<keyword evidence="11" id="KW-1185">Reference proteome</keyword>
<proteinExistence type="inferred from homology"/>
<feature type="transmembrane region" description="Helical" evidence="8">
    <location>
        <begin position="142"/>
        <end position="163"/>
    </location>
</feature>
<keyword evidence="6 8" id="KW-1133">Transmembrane helix</keyword>